<keyword evidence="2 6" id="KW-0812">Transmembrane</keyword>
<accession>A0AAU3HMU5</accession>
<dbReference type="InterPro" id="IPR036259">
    <property type="entry name" value="MFS_trans_sf"/>
</dbReference>
<feature type="transmembrane region" description="Helical" evidence="6">
    <location>
        <begin position="376"/>
        <end position="399"/>
    </location>
</feature>
<dbReference type="EMBL" id="CP109546">
    <property type="protein sequence ID" value="WTZ06820.1"/>
    <property type="molecule type" value="Genomic_DNA"/>
</dbReference>
<feature type="transmembrane region" description="Helical" evidence="6">
    <location>
        <begin position="318"/>
        <end position="339"/>
    </location>
</feature>
<evidence type="ECO:0000259" key="7">
    <source>
        <dbReference type="PROSITE" id="PS50850"/>
    </source>
</evidence>
<reference evidence="8" key="1">
    <citation type="submission" date="2022-10" db="EMBL/GenBank/DDBJ databases">
        <title>The complete genomes of actinobacterial strains from the NBC collection.</title>
        <authorList>
            <person name="Joergensen T.S."/>
            <person name="Alvarez Arevalo M."/>
            <person name="Sterndorff E.B."/>
            <person name="Faurdal D."/>
            <person name="Vuksanovic O."/>
            <person name="Mourched A.-S."/>
            <person name="Charusanti P."/>
            <person name="Shaw S."/>
            <person name="Blin K."/>
            <person name="Weber T."/>
        </authorList>
    </citation>
    <scope>NUCLEOTIDE SEQUENCE</scope>
    <source>
        <strain evidence="8">NBC_01393</strain>
    </source>
</reference>
<evidence type="ECO:0000313" key="8">
    <source>
        <dbReference type="EMBL" id="WTZ06820.1"/>
    </source>
</evidence>
<dbReference type="Pfam" id="PF07690">
    <property type="entry name" value="MFS_1"/>
    <property type="match status" value="1"/>
</dbReference>
<gene>
    <name evidence="8" type="ORF">OG699_01595</name>
</gene>
<feature type="transmembrane region" description="Helical" evidence="6">
    <location>
        <begin position="351"/>
        <end position="370"/>
    </location>
</feature>
<feature type="region of interest" description="Disordered" evidence="5">
    <location>
        <begin position="209"/>
        <end position="246"/>
    </location>
</feature>
<protein>
    <submittedName>
        <fullName evidence="8">MFS transporter</fullName>
    </submittedName>
</protein>
<keyword evidence="3 6" id="KW-1133">Transmembrane helix</keyword>
<dbReference type="PANTHER" id="PTHR11662:SF450">
    <property type="entry name" value="BLR1003 PROTEIN"/>
    <property type="match status" value="1"/>
</dbReference>
<feature type="transmembrane region" description="Helical" evidence="6">
    <location>
        <begin position="61"/>
        <end position="86"/>
    </location>
</feature>
<feature type="domain" description="Major facilitator superfamily (MFS) profile" evidence="7">
    <location>
        <begin position="28"/>
        <end position="467"/>
    </location>
</feature>
<dbReference type="PROSITE" id="PS50850">
    <property type="entry name" value="MFS"/>
    <property type="match status" value="1"/>
</dbReference>
<evidence type="ECO:0000256" key="6">
    <source>
        <dbReference type="SAM" id="Phobius"/>
    </source>
</evidence>
<proteinExistence type="predicted"/>
<dbReference type="InterPro" id="IPR020846">
    <property type="entry name" value="MFS_dom"/>
</dbReference>
<evidence type="ECO:0000256" key="2">
    <source>
        <dbReference type="ARBA" id="ARBA00022692"/>
    </source>
</evidence>
<dbReference type="Gene3D" id="1.20.1250.20">
    <property type="entry name" value="MFS general substrate transporter like domains"/>
    <property type="match status" value="1"/>
</dbReference>
<comment type="subcellular location">
    <subcellularLocation>
        <location evidence="1">Cell membrane</location>
        <topology evidence="1">Multi-pass membrane protein</topology>
    </subcellularLocation>
</comment>
<keyword evidence="4 6" id="KW-0472">Membrane</keyword>
<feature type="transmembrane region" description="Helical" evidence="6">
    <location>
        <begin position="182"/>
        <end position="201"/>
    </location>
</feature>
<name>A0AAU3HMU5_9ACTN</name>
<sequence length="491" mass="50069">MTDTDVVPAVPAAPVKTPPDQRRRAWTVTALLVVFMMVNFADKSVLGLAADPVREDLGLSASAFGLANSAFFLLFSICGAAVGLLADRVRPKWLLLTMAVLWSLSQAPLVLGGGLTVLVASRVLLGAAEGPAFPVAQQTTLSWFPNHRRNLPGALIVLGITLGVLVAAPVLTWVIHEHGWRTAVAVVAVAGAVWALLWIPFGGEGPYAGTRGSGTPEPVPADGPGAGADQTAHGSDADPAADSREADRVAEAAEDVAGAGGAARGTPYRRILATRTWIGATAAYFGTYWVIAFCLVWLPSYLHDGLGYSSVASTRLLMLVWGLSGVVVLGQAGLAGWLLRRGSSSRRARGGVGGVLLLVGAGACLALPAAPAGAATVVLLVAGFGCAGAMGSVAATTVAELAPADRRGGALGIMNAVVTTAGLIAPTLVGHLVDTHGTAGYRQALLITGVLLLLGGIAAVTLIDPARDARLLSARRADPLAPDHDAPRQLA</sequence>
<dbReference type="GO" id="GO:0005886">
    <property type="term" value="C:plasma membrane"/>
    <property type="evidence" value="ECO:0007669"/>
    <property type="project" value="UniProtKB-SubCell"/>
</dbReference>
<evidence type="ECO:0000256" key="1">
    <source>
        <dbReference type="ARBA" id="ARBA00004651"/>
    </source>
</evidence>
<dbReference type="InterPro" id="IPR011701">
    <property type="entry name" value="MFS"/>
</dbReference>
<feature type="transmembrane region" description="Helical" evidence="6">
    <location>
        <begin position="411"/>
        <end position="433"/>
    </location>
</feature>
<evidence type="ECO:0000256" key="3">
    <source>
        <dbReference type="ARBA" id="ARBA00022989"/>
    </source>
</evidence>
<evidence type="ECO:0000256" key="4">
    <source>
        <dbReference type="ARBA" id="ARBA00023136"/>
    </source>
</evidence>
<dbReference type="SUPFAM" id="SSF103473">
    <property type="entry name" value="MFS general substrate transporter"/>
    <property type="match status" value="1"/>
</dbReference>
<dbReference type="InterPro" id="IPR050382">
    <property type="entry name" value="MFS_Na/Anion_cotransporter"/>
</dbReference>
<dbReference type="GO" id="GO:0022857">
    <property type="term" value="F:transmembrane transporter activity"/>
    <property type="evidence" value="ECO:0007669"/>
    <property type="project" value="InterPro"/>
</dbReference>
<dbReference type="AlphaFoldDB" id="A0AAU3HMU5"/>
<feature type="transmembrane region" description="Helical" evidence="6">
    <location>
        <begin position="155"/>
        <end position="176"/>
    </location>
</feature>
<dbReference type="PANTHER" id="PTHR11662">
    <property type="entry name" value="SOLUTE CARRIER FAMILY 17"/>
    <property type="match status" value="1"/>
</dbReference>
<feature type="transmembrane region" description="Helical" evidence="6">
    <location>
        <begin position="277"/>
        <end position="298"/>
    </location>
</feature>
<organism evidence="8">
    <name type="scientific">Streptomyces sp. NBC_01393</name>
    <dbReference type="NCBI Taxonomy" id="2903851"/>
    <lineage>
        <taxon>Bacteria</taxon>
        <taxon>Bacillati</taxon>
        <taxon>Actinomycetota</taxon>
        <taxon>Actinomycetes</taxon>
        <taxon>Kitasatosporales</taxon>
        <taxon>Streptomycetaceae</taxon>
        <taxon>Streptomyces</taxon>
    </lineage>
</organism>
<feature type="transmembrane region" description="Helical" evidence="6">
    <location>
        <begin position="25"/>
        <end position="41"/>
    </location>
</feature>
<feature type="transmembrane region" description="Helical" evidence="6">
    <location>
        <begin position="445"/>
        <end position="466"/>
    </location>
</feature>
<evidence type="ECO:0000256" key="5">
    <source>
        <dbReference type="SAM" id="MobiDB-lite"/>
    </source>
</evidence>